<accession>A0A1H5MJ72</accession>
<feature type="domain" description="Putative endonuclease Z1" evidence="1">
    <location>
        <begin position="372"/>
        <end position="624"/>
    </location>
</feature>
<dbReference type="AlphaFoldDB" id="A0A1H5MJ72"/>
<name>A0A1H5MJ72_9MICO</name>
<protein>
    <submittedName>
        <fullName evidence="2">Z1 domain-containing protein</fullName>
    </submittedName>
</protein>
<evidence type="ECO:0000313" key="2">
    <source>
        <dbReference type="EMBL" id="SEE88757.1"/>
    </source>
</evidence>
<organism evidence="2 3">
    <name type="scientific">Ruania alba</name>
    <dbReference type="NCBI Taxonomy" id="648782"/>
    <lineage>
        <taxon>Bacteria</taxon>
        <taxon>Bacillati</taxon>
        <taxon>Actinomycetota</taxon>
        <taxon>Actinomycetes</taxon>
        <taxon>Micrococcales</taxon>
        <taxon>Ruaniaceae</taxon>
        <taxon>Ruania</taxon>
    </lineage>
</organism>
<dbReference type="EMBL" id="FNTX01000002">
    <property type="protein sequence ID" value="SEE88757.1"/>
    <property type="molecule type" value="Genomic_DNA"/>
</dbReference>
<keyword evidence="3" id="KW-1185">Reference proteome</keyword>
<dbReference type="Pfam" id="PF10593">
    <property type="entry name" value="Z1"/>
    <property type="match status" value="1"/>
</dbReference>
<sequence length="941" mass="102242">MSPPRPSAAHMVELEAPFGDETIEIAQHPEFGWLKTYAAALRESAMGTVSQEVVLDDSAYIGDRAVLPTSDTRWGDSQIRTGAVMGAVQSGKTASMIGVLARALDNGVNVAVVLAGTRTALWLQTLARIHSQLDSAPHPLKRRIFLPLPGEVANGPQIRPDRAYAVPAGSVKRALERGRPLIIVAMKQVDHLHRLGRTLRETVYPSAASVGVDVNLLVIDDEADDSSISDDALPWSSPELEVFKQVPRRILDLWEQRIDPGHTIADHVFATYIAYTATPQANFLQDPDNPLAPRNFVAALRTPGEHGTPTPRSLTYRVPEGLPGWYTGADVYYGPLSDVLCVETSSADSASIDNADDPPHSSEPVVDESVLDAVRAYLVGAAIRLERAGDRFGPATARSKVFESRDAVTADTSPVTSMLIHPSAGKDEHFEVARYLREWWLGGSSQGETGALADLSADENAWSSWHESYRASSAAVQAHYESLDTSSTFRRVSMWKRIKQLLIEEIIPGTAIAVINSDPAADDRPNFEPVSSDMGWLSPPNHSTIFVAGNVMSRGLTLEGLLVTLFTRHSSAPMADTQMQMQRWFGFRGSYVDLCRVFLSSNQLSLFTQFADTDHSLRSQVLAAMESTPDSLPDFTVLQGTSFRATGKVSGLSSRQLRPGSRPMVRHLNPPGADGRNLEIMASFFADAHENGAVRGDRRGLVAVEDLGLLDAADLLDSLHYTDHGRSLEQVQRWAAVETLAGICSDDPVFPLYRAPLVEGDCVDLGHFSPYVIAAYLRFWASCLDRRVRGLITDETPPQRWSLIDLDAKAASQPRFRVALRFGSGPSIDSGPLDQLGRHLKVDIRPMMRTVEGNSLDASWGSRRATETGYVGDDALDYTLLGEPPLLNSDGSRPEGSPGLIVFQLIGRDEDSAAVAVGLSIPCGGPDHIEAVSASRRKGEG</sequence>
<dbReference type="Proteomes" id="UP000199220">
    <property type="component" value="Unassembled WGS sequence"/>
</dbReference>
<reference evidence="3" key="1">
    <citation type="submission" date="2016-10" db="EMBL/GenBank/DDBJ databases">
        <authorList>
            <person name="Varghese N."/>
            <person name="Submissions S."/>
        </authorList>
    </citation>
    <scope>NUCLEOTIDE SEQUENCE [LARGE SCALE GENOMIC DNA]</scope>
    <source>
        <strain evidence="3">DSM 21368</strain>
    </source>
</reference>
<gene>
    <name evidence="2" type="ORF">SAMN04488554_3398</name>
</gene>
<evidence type="ECO:0000259" key="1">
    <source>
        <dbReference type="Pfam" id="PF10593"/>
    </source>
</evidence>
<dbReference type="STRING" id="648782.SAMN04488554_3398"/>
<dbReference type="InterPro" id="IPR018310">
    <property type="entry name" value="Put_endonuclease_Z1-dom"/>
</dbReference>
<evidence type="ECO:0000313" key="3">
    <source>
        <dbReference type="Proteomes" id="UP000199220"/>
    </source>
</evidence>
<proteinExistence type="predicted"/>